<gene>
    <name evidence="2" type="ORF">VNO78_20259</name>
</gene>
<reference evidence="2 3" key="1">
    <citation type="submission" date="2024-01" db="EMBL/GenBank/DDBJ databases">
        <title>The genomes of 5 underutilized Papilionoideae crops provide insights into root nodulation and disease resistanc.</title>
        <authorList>
            <person name="Jiang F."/>
        </authorList>
    </citation>
    <scope>NUCLEOTIDE SEQUENCE [LARGE SCALE GENOMIC DNA]</scope>
    <source>
        <strain evidence="2">DUOXIRENSHENG_FW03</strain>
        <tissue evidence="2">Leaves</tissue>
    </source>
</reference>
<evidence type="ECO:0000313" key="3">
    <source>
        <dbReference type="Proteomes" id="UP001386955"/>
    </source>
</evidence>
<dbReference type="AlphaFoldDB" id="A0AAN9XH17"/>
<proteinExistence type="predicted"/>
<feature type="region of interest" description="Disordered" evidence="1">
    <location>
        <begin position="122"/>
        <end position="144"/>
    </location>
</feature>
<accession>A0AAN9XH17</accession>
<organism evidence="2 3">
    <name type="scientific">Psophocarpus tetragonolobus</name>
    <name type="common">Winged bean</name>
    <name type="synonym">Dolichos tetragonolobus</name>
    <dbReference type="NCBI Taxonomy" id="3891"/>
    <lineage>
        <taxon>Eukaryota</taxon>
        <taxon>Viridiplantae</taxon>
        <taxon>Streptophyta</taxon>
        <taxon>Embryophyta</taxon>
        <taxon>Tracheophyta</taxon>
        <taxon>Spermatophyta</taxon>
        <taxon>Magnoliopsida</taxon>
        <taxon>eudicotyledons</taxon>
        <taxon>Gunneridae</taxon>
        <taxon>Pentapetalae</taxon>
        <taxon>rosids</taxon>
        <taxon>fabids</taxon>
        <taxon>Fabales</taxon>
        <taxon>Fabaceae</taxon>
        <taxon>Papilionoideae</taxon>
        <taxon>50 kb inversion clade</taxon>
        <taxon>NPAAA clade</taxon>
        <taxon>indigoferoid/millettioid clade</taxon>
        <taxon>Phaseoleae</taxon>
        <taxon>Psophocarpus</taxon>
    </lineage>
</organism>
<feature type="compositionally biased region" description="Basic residues" evidence="1">
    <location>
        <begin position="126"/>
        <end position="137"/>
    </location>
</feature>
<feature type="compositionally biased region" description="Basic and acidic residues" evidence="1">
    <location>
        <begin position="34"/>
        <end position="51"/>
    </location>
</feature>
<comment type="caution">
    <text evidence="2">The sequence shown here is derived from an EMBL/GenBank/DDBJ whole genome shotgun (WGS) entry which is preliminary data.</text>
</comment>
<dbReference type="Proteomes" id="UP001386955">
    <property type="component" value="Unassembled WGS sequence"/>
</dbReference>
<sequence>MRQPNDLRGVSPDNGGLKAEEFATRLEVVGLEVKGKDRDGDGVDDPRRAEGGADGGYYLHGGESKGREGVHVDAEVHHHQHTLENHHVIRAIDLDKLHGQQKLGVDDYGFLHLHIAEHFGDGNPAPHRHVQRIHRQPHGPGGGA</sequence>
<dbReference type="EMBL" id="JAYMYS010000005">
    <property type="protein sequence ID" value="KAK7391836.1"/>
    <property type="molecule type" value="Genomic_DNA"/>
</dbReference>
<evidence type="ECO:0000313" key="2">
    <source>
        <dbReference type="EMBL" id="KAK7391836.1"/>
    </source>
</evidence>
<name>A0AAN9XH17_PSOTE</name>
<keyword evidence="3" id="KW-1185">Reference proteome</keyword>
<evidence type="ECO:0000256" key="1">
    <source>
        <dbReference type="SAM" id="MobiDB-lite"/>
    </source>
</evidence>
<feature type="region of interest" description="Disordered" evidence="1">
    <location>
        <begin position="34"/>
        <end position="65"/>
    </location>
</feature>
<protein>
    <submittedName>
        <fullName evidence="2">Uncharacterized protein</fullName>
    </submittedName>
</protein>